<accession>A0A7D3VSS7</accession>
<evidence type="ECO:0000256" key="3">
    <source>
        <dbReference type="ARBA" id="ARBA00023004"/>
    </source>
</evidence>
<evidence type="ECO:0000256" key="4">
    <source>
        <dbReference type="ARBA" id="ARBA00023014"/>
    </source>
</evidence>
<sequence>MVWTQGCSLGCAGCFNPETHAPAGPVRTVPDVVAEVLAAGAGDGVTVSGGEPLEQPEALAAFCAALRQGPDPGIVVLTGFARAEIERDPVLAAAVADADMVVAGRYNARLHLGAGLRGSSNKEYWPITARYSAEDFGTVPEGEILIAADGTATITGMRPMTGMLRTTGKDARGAR</sequence>
<evidence type="ECO:0000313" key="5">
    <source>
        <dbReference type="EMBL" id="QKG21653.1"/>
    </source>
</evidence>
<keyword evidence="6" id="KW-1185">Reference proteome</keyword>
<evidence type="ECO:0000313" key="6">
    <source>
        <dbReference type="Proteomes" id="UP000501240"/>
    </source>
</evidence>
<dbReference type="AlphaFoldDB" id="A0A7D3VSS7"/>
<name>A0A7D3VSS7_ACTVE</name>
<dbReference type="CDD" id="cd01335">
    <property type="entry name" value="Radical_SAM"/>
    <property type="match status" value="1"/>
</dbReference>
<evidence type="ECO:0000256" key="2">
    <source>
        <dbReference type="ARBA" id="ARBA00022723"/>
    </source>
</evidence>
<dbReference type="InterPro" id="IPR007197">
    <property type="entry name" value="rSAM"/>
</dbReference>
<evidence type="ECO:0000256" key="1">
    <source>
        <dbReference type="ARBA" id="ARBA00022691"/>
    </source>
</evidence>
<dbReference type="EMBL" id="CP053892">
    <property type="protein sequence ID" value="QKG21653.1"/>
    <property type="molecule type" value="Genomic_DNA"/>
</dbReference>
<organism evidence="5 6">
    <name type="scientific">Actinomadura verrucosospora</name>
    <dbReference type="NCBI Taxonomy" id="46165"/>
    <lineage>
        <taxon>Bacteria</taxon>
        <taxon>Bacillati</taxon>
        <taxon>Actinomycetota</taxon>
        <taxon>Actinomycetes</taxon>
        <taxon>Streptosporangiales</taxon>
        <taxon>Thermomonosporaceae</taxon>
        <taxon>Actinomadura</taxon>
    </lineage>
</organism>
<dbReference type="InterPro" id="IPR013785">
    <property type="entry name" value="Aldolase_TIM"/>
</dbReference>
<dbReference type="SFLD" id="SFLDS00029">
    <property type="entry name" value="Radical_SAM"/>
    <property type="match status" value="1"/>
</dbReference>
<proteinExistence type="predicted"/>
<keyword evidence="1" id="KW-0949">S-adenosyl-L-methionine</keyword>
<dbReference type="GO" id="GO:0051536">
    <property type="term" value="F:iron-sulfur cluster binding"/>
    <property type="evidence" value="ECO:0007669"/>
    <property type="project" value="UniProtKB-KW"/>
</dbReference>
<dbReference type="InterPro" id="IPR058240">
    <property type="entry name" value="rSAM_sf"/>
</dbReference>
<dbReference type="Proteomes" id="UP000501240">
    <property type="component" value="Chromosome"/>
</dbReference>
<gene>
    <name evidence="5" type="ORF">ACTIVE_3291</name>
</gene>
<dbReference type="Gene3D" id="3.20.20.70">
    <property type="entry name" value="Aldolase class I"/>
    <property type="match status" value="1"/>
</dbReference>
<keyword evidence="4" id="KW-0411">Iron-sulfur</keyword>
<reference evidence="5 6" key="1">
    <citation type="submission" date="2020-05" db="EMBL/GenBank/DDBJ databases">
        <title>Actinomadura verrucosospora NRRL-B18236 (PFL_A860) Genome sequencing and assembly.</title>
        <authorList>
            <person name="Samborskyy M."/>
        </authorList>
    </citation>
    <scope>NUCLEOTIDE SEQUENCE [LARGE SCALE GENOMIC DNA]</scope>
    <source>
        <strain evidence="5 6">NRRL:B18236</strain>
    </source>
</reference>
<dbReference type="GO" id="GO:0003824">
    <property type="term" value="F:catalytic activity"/>
    <property type="evidence" value="ECO:0007669"/>
    <property type="project" value="InterPro"/>
</dbReference>
<keyword evidence="2" id="KW-0479">Metal-binding</keyword>
<keyword evidence="3" id="KW-0408">Iron</keyword>
<dbReference type="GO" id="GO:0046872">
    <property type="term" value="F:metal ion binding"/>
    <property type="evidence" value="ECO:0007669"/>
    <property type="project" value="UniProtKB-KW"/>
</dbReference>
<dbReference type="Pfam" id="PF13353">
    <property type="entry name" value="Fer4_12"/>
    <property type="match status" value="1"/>
</dbReference>
<protein>
    <submittedName>
        <fullName evidence="5">Radical SAM protein</fullName>
    </submittedName>
</protein>
<dbReference type="SUPFAM" id="SSF102114">
    <property type="entry name" value="Radical SAM enzymes"/>
    <property type="match status" value="1"/>
</dbReference>